<evidence type="ECO:0000313" key="6">
    <source>
        <dbReference type="EMBL" id="KAJ9659181.1"/>
    </source>
</evidence>
<dbReference type="EMBL" id="JAPDRL010000078">
    <property type="protein sequence ID" value="KAJ9659181.1"/>
    <property type="molecule type" value="Genomic_DNA"/>
</dbReference>
<accession>A0ABQ9NKS4</accession>
<dbReference type="SUPFAM" id="SSF51905">
    <property type="entry name" value="FAD/NAD(P)-binding domain"/>
    <property type="match status" value="1"/>
</dbReference>
<organism evidence="6 7">
    <name type="scientific">Coniosporium apollinis</name>
    <dbReference type="NCBI Taxonomy" id="61459"/>
    <lineage>
        <taxon>Eukaryota</taxon>
        <taxon>Fungi</taxon>
        <taxon>Dikarya</taxon>
        <taxon>Ascomycota</taxon>
        <taxon>Pezizomycotina</taxon>
        <taxon>Dothideomycetes</taxon>
        <taxon>Dothideomycetes incertae sedis</taxon>
        <taxon>Coniosporium</taxon>
    </lineage>
</organism>
<reference evidence="6" key="1">
    <citation type="submission" date="2022-10" db="EMBL/GenBank/DDBJ databases">
        <title>Culturing micro-colonial fungi from biological soil crusts in the Mojave desert and describing Neophaeococcomyces mojavensis, and introducing the new genera and species Taxawa tesnikishii.</title>
        <authorList>
            <person name="Kurbessoian T."/>
            <person name="Stajich J.E."/>
        </authorList>
    </citation>
    <scope>NUCLEOTIDE SEQUENCE</scope>
    <source>
        <strain evidence="6">TK_1</strain>
    </source>
</reference>
<dbReference type="InterPro" id="IPR045632">
    <property type="entry name" value="DUF6314"/>
</dbReference>
<dbReference type="Proteomes" id="UP001172684">
    <property type="component" value="Unassembled WGS sequence"/>
</dbReference>
<proteinExistence type="predicted"/>
<evidence type="ECO:0000313" key="7">
    <source>
        <dbReference type="Proteomes" id="UP001172684"/>
    </source>
</evidence>
<sequence length="819" mass="89431">MTKSVCIIGAGPSGLVAAKTVLHAAPKGAFSVTILEKASRVGGMWALQNGEIGEKCSPGMATNLSRFTVAFSDLSWNSVDLGEGTQDTTETRNGNLDPGTRQIPMFPKAWQVGRYLQNYASKFIPSSCISLNSSVTSAEHIKHEGGEKWKVVWATPRDPDTPVSGYPSDDQITQPLQGLTVHESLFDHLIIASGFFSEPKPLKLEVPLNQEGQPNLPLKSIHSSKFRNLEDLLPEVHHGGGNVVVIGGGMSGAEAAATAAFKISSACHSPSGSTKSDDLKVHHVSSRPFYAIPRYLPQELDLRPAPTFAPLDLCFYDLGRRPEGPIMAMNGLMTSERAAKTHKFLRALLGGGPADQGYPTMEHTADEANMPAYVAISDNYTEFVRSGLIVPIRGRAMKVEVAADVKGPGESRVRLKGMNEMANGSKQDDSNVTIPNVVGIIYATGFSSYPSISYLSPAVREVLECDNSCHRLPLLLSGMCTCHDRIPSLGFVGFYEGPYWGVIELQARAIVARWADMNIEKPDDDHLHGSHETPAAGEASTERGTNSSTELNWLRTLRAAMLQSSPSVPQYWMGDYVGIMEGLAADLSISRDDSGFGGRVGPCIPARYAGGAGIDHREAQLQLEDLRSTLSATKNDARFVAAAAFRGLQGKWTLRRRLNSKLAGFPSGKLDGQADFFPQVPTDSEFDAEYLYVESGTFTLENGMQMSATRRYVYRYSADRDQISVWFVKENGRSVDYLFNKMKFQTVSEPSKDGGHSAEAVDGRGNRGWIATGDHLCEKDMYESEAEFKFRGASLPTFGIKYVVKGPRKDYVSETWYER</sequence>
<dbReference type="InterPro" id="IPR036188">
    <property type="entry name" value="FAD/NAD-bd_sf"/>
</dbReference>
<dbReference type="PRINTS" id="PR00368">
    <property type="entry name" value="FADPNR"/>
</dbReference>
<evidence type="ECO:0000256" key="1">
    <source>
        <dbReference type="ARBA" id="ARBA00022630"/>
    </source>
</evidence>
<keyword evidence="3" id="KW-0560">Oxidoreductase</keyword>
<feature type="compositionally biased region" description="Polar residues" evidence="4">
    <location>
        <begin position="85"/>
        <end position="94"/>
    </location>
</feature>
<evidence type="ECO:0000256" key="2">
    <source>
        <dbReference type="ARBA" id="ARBA00022827"/>
    </source>
</evidence>
<dbReference type="PANTHER" id="PTHR23023">
    <property type="entry name" value="DIMETHYLANILINE MONOOXYGENASE"/>
    <property type="match status" value="1"/>
</dbReference>
<gene>
    <name evidence="6" type="ORF">H2201_007443</name>
</gene>
<feature type="region of interest" description="Disordered" evidence="4">
    <location>
        <begin position="522"/>
        <end position="547"/>
    </location>
</feature>
<feature type="compositionally biased region" description="Basic and acidic residues" evidence="4">
    <location>
        <begin position="522"/>
        <end position="531"/>
    </location>
</feature>
<keyword evidence="1" id="KW-0285">Flavoprotein</keyword>
<feature type="region of interest" description="Disordered" evidence="4">
    <location>
        <begin position="81"/>
        <end position="100"/>
    </location>
</feature>
<evidence type="ECO:0000259" key="5">
    <source>
        <dbReference type="Pfam" id="PF19834"/>
    </source>
</evidence>
<dbReference type="Gene3D" id="3.50.50.60">
    <property type="entry name" value="FAD/NAD(P)-binding domain"/>
    <property type="match status" value="1"/>
</dbReference>
<evidence type="ECO:0000256" key="4">
    <source>
        <dbReference type="SAM" id="MobiDB-lite"/>
    </source>
</evidence>
<protein>
    <recommendedName>
        <fullName evidence="5">DUF6314 domain-containing protein</fullName>
    </recommendedName>
</protein>
<dbReference type="InterPro" id="IPR050346">
    <property type="entry name" value="FMO-like"/>
</dbReference>
<name>A0ABQ9NKS4_9PEZI</name>
<keyword evidence="7" id="KW-1185">Reference proteome</keyword>
<dbReference type="Pfam" id="PF19834">
    <property type="entry name" value="DUF6314"/>
    <property type="match status" value="1"/>
</dbReference>
<comment type="caution">
    <text evidence="6">The sequence shown here is derived from an EMBL/GenBank/DDBJ whole genome shotgun (WGS) entry which is preliminary data.</text>
</comment>
<evidence type="ECO:0000256" key="3">
    <source>
        <dbReference type="ARBA" id="ARBA00023002"/>
    </source>
</evidence>
<feature type="domain" description="DUF6314" evidence="5">
    <location>
        <begin position="648"/>
        <end position="819"/>
    </location>
</feature>
<keyword evidence="2" id="KW-0274">FAD</keyword>
<dbReference type="Pfam" id="PF13450">
    <property type="entry name" value="NAD_binding_8"/>
    <property type="match status" value="1"/>
</dbReference>